<dbReference type="Proteomes" id="UP000031971">
    <property type="component" value="Unassembled WGS sequence"/>
</dbReference>
<evidence type="ECO:0000313" key="2">
    <source>
        <dbReference type="Proteomes" id="UP000031971"/>
    </source>
</evidence>
<reference evidence="1 2" key="1">
    <citation type="submission" date="2015-01" db="EMBL/GenBank/DDBJ databases">
        <title>Genome Sequence of Magnetospirillum magnetotacticum Strain MS-1.</title>
        <authorList>
            <person name="Marinov G.K."/>
            <person name="Smalley M.D."/>
            <person name="DeSalvo G."/>
        </authorList>
    </citation>
    <scope>NUCLEOTIDE SEQUENCE [LARGE SCALE GENOMIC DNA]</scope>
    <source>
        <strain evidence="1 2">MS-1</strain>
    </source>
</reference>
<accession>A0A0C2UVA4</accession>
<gene>
    <name evidence="1" type="ORF">CCC_01622</name>
</gene>
<dbReference type="EMBL" id="JXSL01000035">
    <property type="protein sequence ID" value="KIL96756.1"/>
    <property type="molecule type" value="Genomic_DNA"/>
</dbReference>
<name>A0A0C2UVA4_PARME</name>
<sequence>MLPWDILIAADDHVDIGNSIKDAQEQILIVTRYAPDDSSAHREAVAALASLERLRTVLDNLLHQQVGDHLDPRGLRPLVYFTDVRFRIRSDNPVSQKQDAFIVWAVEG</sequence>
<comment type="caution">
    <text evidence="1">The sequence shown here is derived from an EMBL/GenBank/DDBJ whole genome shotgun (WGS) entry which is preliminary data.</text>
</comment>
<proteinExistence type="predicted"/>
<evidence type="ECO:0000313" key="1">
    <source>
        <dbReference type="EMBL" id="KIL96756.1"/>
    </source>
</evidence>
<dbReference type="AlphaFoldDB" id="A0A0C2UVA4"/>
<dbReference type="RefSeq" id="WP_009868902.1">
    <property type="nucleotide sequence ID" value="NZ_JXSL01000035.1"/>
</dbReference>
<dbReference type="OrthoDB" id="7364412at2"/>
<dbReference type="STRING" id="272627.CCC_01622"/>
<organism evidence="1 2">
    <name type="scientific">Paramagnetospirillum magnetotacticum MS-1</name>
    <dbReference type="NCBI Taxonomy" id="272627"/>
    <lineage>
        <taxon>Bacteria</taxon>
        <taxon>Pseudomonadati</taxon>
        <taxon>Pseudomonadota</taxon>
        <taxon>Alphaproteobacteria</taxon>
        <taxon>Rhodospirillales</taxon>
        <taxon>Magnetospirillaceae</taxon>
        <taxon>Paramagnetospirillum</taxon>
    </lineage>
</organism>
<keyword evidence="2" id="KW-1185">Reference proteome</keyword>
<protein>
    <submittedName>
        <fullName evidence="1">Uncharacterized protein</fullName>
    </submittedName>
</protein>